<keyword evidence="2 4" id="KW-0808">Transferase</keyword>
<dbReference type="Pfam" id="PF04204">
    <property type="entry name" value="HTS"/>
    <property type="match status" value="1"/>
</dbReference>
<feature type="active site" description="Acyl-thioester intermediate" evidence="4 5">
    <location>
        <position position="134"/>
    </location>
</feature>
<comment type="catalytic activity">
    <reaction evidence="4">
        <text>L-homoserine + acetyl-CoA = O-acetyl-L-homoserine + CoA</text>
        <dbReference type="Rhea" id="RHEA:13701"/>
        <dbReference type="ChEBI" id="CHEBI:57287"/>
        <dbReference type="ChEBI" id="CHEBI:57288"/>
        <dbReference type="ChEBI" id="CHEBI:57476"/>
        <dbReference type="ChEBI" id="CHEBI:57716"/>
        <dbReference type="EC" id="2.3.1.31"/>
    </reaction>
</comment>
<accession>A0A8E1RJ98</accession>
<dbReference type="Gene3D" id="3.40.50.880">
    <property type="match status" value="1"/>
</dbReference>
<dbReference type="EC" id="2.3.1.31" evidence="4"/>
<dbReference type="PIRSF" id="PIRSF000450">
    <property type="entry name" value="H_ser_succinyltr"/>
    <property type="match status" value="1"/>
</dbReference>
<feature type="active site" evidence="4">
    <location>
        <position position="231"/>
    </location>
</feature>
<evidence type="ECO:0000256" key="4">
    <source>
        <dbReference type="HAMAP-Rule" id="MF_00295"/>
    </source>
</evidence>
<dbReference type="Proteomes" id="UP000051164">
    <property type="component" value="Unassembled WGS sequence"/>
</dbReference>
<protein>
    <recommendedName>
        <fullName evidence="4">Homoserine O-acetyltransferase</fullName>
        <shortName evidence="4">HAT</shortName>
        <ecNumber evidence="4">2.3.1.31</ecNumber>
    </recommendedName>
    <alternativeName>
        <fullName evidence="4">Homoserine transacetylase</fullName>
        <shortName evidence="4">HTA</shortName>
    </alternativeName>
</protein>
<dbReference type="GO" id="GO:0005737">
    <property type="term" value="C:cytoplasm"/>
    <property type="evidence" value="ECO:0007669"/>
    <property type="project" value="UniProtKB-SubCell"/>
</dbReference>
<feature type="binding site" evidence="4">
    <location>
        <position position="186"/>
    </location>
    <ligand>
        <name>substrate</name>
    </ligand>
</feature>
<dbReference type="PANTHER" id="PTHR20919:SF0">
    <property type="entry name" value="HOMOSERINE O-SUCCINYLTRANSFERASE"/>
    <property type="match status" value="1"/>
</dbReference>
<comment type="similarity">
    <text evidence="4">Belongs to the MetA family.</text>
</comment>
<comment type="function">
    <text evidence="4">Transfers an acetyl group from acetyl-CoA to L-homoserine, forming acetyl-L-homoserine.</text>
</comment>
<dbReference type="InterPro" id="IPR033752">
    <property type="entry name" value="MetA_family"/>
</dbReference>
<evidence type="ECO:0000313" key="6">
    <source>
        <dbReference type="EMBL" id="KRM51460.1"/>
    </source>
</evidence>
<evidence type="ECO:0000256" key="5">
    <source>
        <dbReference type="PIRSR" id="PIRSR000450-1"/>
    </source>
</evidence>
<feature type="binding site" evidence="4">
    <location>
        <position position="243"/>
    </location>
    <ligand>
        <name>substrate</name>
    </ligand>
</feature>
<comment type="pathway">
    <text evidence="4">Amino-acid biosynthesis; L-methionine biosynthesis via de novo pathway; O-acetyl-L-homoserine from L-homoserine: step 1/1.</text>
</comment>
<dbReference type="AlphaFoldDB" id="A0A8E1RJ98"/>
<comment type="subcellular location">
    <subcellularLocation>
        <location evidence="4">Cytoplasm</location>
    </subcellularLocation>
</comment>
<evidence type="ECO:0000313" key="7">
    <source>
        <dbReference type="Proteomes" id="UP000051164"/>
    </source>
</evidence>
<dbReference type="GO" id="GO:0004414">
    <property type="term" value="F:homoserine O-acetyltransferase activity"/>
    <property type="evidence" value="ECO:0007669"/>
    <property type="project" value="UniProtKB-EC"/>
</dbReference>
<gene>
    <name evidence="4" type="primary">metAA</name>
    <name evidence="6" type="ORF">FC95_GL001526</name>
</gene>
<proteinExistence type="inferred from homology"/>
<keyword evidence="4" id="KW-0963">Cytoplasm</keyword>
<name>A0A8E1RJ98_LENKE</name>
<dbReference type="EMBL" id="AYYV01000048">
    <property type="protein sequence ID" value="KRM51460.1"/>
    <property type="molecule type" value="Genomic_DNA"/>
</dbReference>
<dbReference type="PANTHER" id="PTHR20919">
    <property type="entry name" value="HOMOSERINE O-SUCCINYLTRANSFERASE"/>
    <property type="match status" value="1"/>
</dbReference>
<keyword evidence="4" id="KW-0486">Methionine biosynthesis</keyword>
<feature type="site" description="Important for acyl-CoA specificity" evidence="4">
    <location>
        <position position="103"/>
    </location>
</feature>
<dbReference type="HAMAP" id="MF_00295">
    <property type="entry name" value="MetA_acyltransf"/>
    <property type="match status" value="1"/>
</dbReference>
<comment type="caution">
    <text evidence="6">The sequence shown here is derived from an EMBL/GenBank/DDBJ whole genome shotgun (WGS) entry which is preliminary data.</text>
</comment>
<keyword evidence="3 4" id="KW-0012">Acyltransferase</keyword>
<reference evidence="6 7" key="1">
    <citation type="journal article" date="2015" name="Genome Announc.">
        <title>Expanding the biotechnology potential of lactobacilli through comparative genomics of 213 strains and associated genera.</title>
        <authorList>
            <person name="Sun Z."/>
            <person name="Harris H.M."/>
            <person name="McCann A."/>
            <person name="Guo C."/>
            <person name="Argimon S."/>
            <person name="Zhang W."/>
            <person name="Yang X."/>
            <person name="Jeffery I.B."/>
            <person name="Cooney J.C."/>
            <person name="Kagawa T.F."/>
            <person name="Liu W."/>
            <person name="Song Y."/>
            <person name="Salvetti E."/>
            <person name="Wrobel A."/>
            <person name="Rasinkangas P."/>
            <person name="Parkhill J."/>
            <person name="Rea M.C."/>
            <person name="O'Sullivan O."/>
            <person name="Ritari J."/>
            <person name="Douillard F.P."/>
            <person name="Paul Ross R."/>
            <person name="Yang R."/>
            <person name="Briner A.E."/>
            <person name="Felis G.E."/>
            <person name="de Vos W.M."/>
            <person name="Barrangou R."/>
            <person name="Klaenhammer T.R."/>
            <person name="Caufield P.W."/>
            <person name="Cui Y."/>
            <person name="Zhang H."/>
            <person name="O'Toole P.W."/>
        </authorList>
    </citation>
    <scope>NUCLEOTIDE SEQUENCE [LARGE SCALE GENOMIC DNA]</scope>
    <source>
        <strain evidence="6 7">DSM 20587</strain>
    </source>
</reference>
<evidence type="ECO:0000256" key="1">
    <source>
        <dbReference type="ARBA" id="ARBA00022605"/>
    </source>
</evidence>
<dbReference type="InterPro" id="IPR029062">
    <property type="entry name" value="Class_I_gatase-like"/>
</dbReference>
<dbReference type="GO" id="GO:0009086">
    <property type="term" value="P:methionine biosynthetic process"/>
    <property type="evidence" value="ECO:0007669"/>
    <property type="project" value="UniProtKB-UniRule"/>
</dbReference>
<evidence type="ECO:0000256" key="2">
    <source>
        <dbReference type="ARBA" id="ARBA00022679"/>
    </source>
</evidence>
<dbReference type="SUPFAM" id="SSF52317">
    <property type="entry name" value="Class I glutamine amidotransferase-like"/>
    <property type="match status" value="1"/>
</dbReference>
<keyword evidence="1 4" id="KW-0028">Amino-acid biosynthesis</keyword>
<feature type="binding site" evidence="4">
    <location>
        <position position="155"/>
    </location>
    <ligand>
        <name>substrate</name>
    </ligand>
</feature>
<sequence length="294" mass="33575">MIWMTANAINGFLNAEQKWVNHEVTNPLSILVLNLMPTRHSTERQFLNRFSEISSDAELTFMYPRSHHFRGTSRADIERDYVCLDQIRDAHYDGLIITGAPVETLAFSEVDYWDEIQTIIDWSRDHVTECLYECWAAQACLFNDFGIRKHLLLSKLFGIFEADNIKAGSEITEGFGGQQALKMPQSRHTGIVLDEDHLPEELSVDASSTQTGPIILSAAGLHSTYITGHPEYAEGTLALEYYRDLYEQMPIRLPKHYFIDQDSGTVDYSWKDSSIQIYDNWTKIIANKKVGLSI</sequence>
<feature type="active site" description="Proton acceptor" evidence="4">
    <location>
        <position position="229"/>
    </location>
</feature>
<organism evidence="6 7">
    <name type="scientific">Lentilactobacillus kefiri DSM 20587 = JCM 5818</name>
    <dbReference type="NCBI Taxonomy" id="1423764"/>
    <lineage>
        <taxon>Bacteria</taxon>
        <taxon>Bacillati</taxon>
        <taxon>Bacillota</taxon>
        <taxon>Bacilli</taxon>
        <taxon>Lactobacillales</taxon>
        <taxon>Lactobacillaceae</taxon>
        <taxon>Lentilactobacillus</taxon>
    </lineage>
</organism>
<dbReference type="GO" id="GO:0008899">
    <property type="term" value="F:homoserine O-succinyltransferase activity"/>
    <property type="evidence" value="ECO:0007669"/>
    <property type="project" value="UniProtKB-UniRule"/>
</dbReference>
<evidence type="ECO:0000256" key="3">
    <source>
        <dbReference type="ARBA" id="ARBA00023315"/>
    </source>
</evidence>
<feature type="site" description="Important for substrate specificity" evidence="4">
    <location>
        <position position="186"/>
    </location>
</feature>
<comment type="caution">
    <text evidence="4">Lacks conserved residue(s) required for the propagation of feature annotation.</text>
</comment>
<dbReference type="UniPathway" id="UPA00051">
    <property type="reaction ID" value="UER00074"/>
</dbReference>